<evidence type="ECO:0000256" key="1">
    <source>
        <dbReference type="SAM" id="MobiDB-lite"/>
    </source>
</evidence>
<dbReference type="AlphaFoldDB" id="A0AAD6U597"/>
<feature type="compositionally biased region" description="Low complexity" evidence="1">
    <location>
        <begin position="221"/>
        <end position="234"/>
    </location>
</feature>
<evidence type="ECO:0000313" key="3">
    <source>
        <dbReference type="Proteomes" id="UP001222325"/>
    </source>
</evidence>
<accession>A0AAD6U597</accession>
<gene>
    <name evidence="2" type="ORF">B0H15DRAFT_782219</name>
</gene>
<feature type="region of interest" description="Disordered" evidence="1">
    <location>
        <begin position="214"/>
        <end position="262"/>
    </location>
</feature>
<comment type="caution">
    <text evidence="2">The sequence shown here is derived from an EMBL/GenBank/DDBJ whole genome shotgun (WGS) entry which is preliminary data.</text>
</comment>
<keyword evidence="3" id="KW-1185">Reference proteome</keyword>
<proteinExistence type="predicted"/>
<evidence type="ECO:0000313" key="2">
    <source>
        <dbReference type="EMBL" id="KAJ7086060.1"/>
    </source>
</evidence>
<name>A0AAD6U597_9AGAR</name>
<protein>
    <submittedName>
        <fullName evidence="2">Uncharacterized protein</fullName>
    </submittedName>
</protein>
<feature type="compositionally biased region" description="Acidic residues" evidence="1">
    <location>
        <begin position="235"/>
        <end position="262"/>
    </location>
</feature>
<dbReference type="Proteomes" id="UP001222325">
    <property type="component" value="Unassembled WGS sequence"/>
</dbReference>
<dbReference type="EMBL" id="JARJCN010000032">
    <property type="protein sequence ID" value="KAJ7086060.1"/>
    <property type="molecule type" value="Genomic_DNA"/>
</dbReference>
<reference evidence="2" key="1">
    <citation type="submission" date="2023-03" db="EMBL/GenBank/DDBJ databases">
        <title>Massive genome expansion in bonnet fungi (Mycena s.s.) driven by repeated elements and novel gene families across ecological guilds.</title>
        <authorList>
            <consortium name="Lawrence Berkeley National Laboratory"/>
            <person name="Harder C.B."/>
            <person name="Miyauchi S."/>
            <person name="Viragh M."/>
            <person name="Kuo A."/>
            <person name="Thoen E."/>
            <person name="Andreopoulos B."/>
            <person name="Lu D."/>
            <person name="Skrede I."/>
            <person name="Drula E."/>
            <person name="Henrissat B."/>
            <person name="Morin E."/>
            <person name="Kohler A."/>
            <person name="Barry K."/>
            <person name="LaButti K."/>
            <person name="Morin E."/>
            <person name="Salamov A."/>
            <person name="Lipzen A."/>
            <person name="Mereny Z."/>
            <person name="Hegedus B."/>
            <person name="Baldrian P."/>
            <person name="Stursova M."/>
            <person name="Weitz H."/>
            <person name="Taylor A."/>
            <person name="Grigoriev I.V."/>
            <person name="Nagy L.G."/>
            <person name="Martin F."/>
            <person name="Kauserud H."/>
        </authorList>
    </citation>
    <scope>NUCLEOTIDE SEQUENCE</scope>
    <source>
        <strain evidence="2">CBHHK173m</strain>
    </source>
</reference>
<sequence>MNSLRTSSSGFLITSSPVQSTSAPPVFTPAALSPRKETSRLHQRLLAAIPSTILEEELQGALRQLLKKNASQKSQIITMQSSLVLNGAYCDLVRGQLAAQEESKKKKAKGRLVGDGLPRLLTAAAFVDRVVAFNDAAEKNAAELATRKATRTERSTVMDEWKALEKDRKARNMEIRAQHKLDVAAWEEERDRAKLLHKRPGWKKPLLKSVLFSPVPKPTFAEPEAAGTGAPAGAGDDDETDKGSEPSDDDSGSGSDGENDDD</sequence>
<organism evidence="2 3">
    <name type="scientific">Mycena belliarum</name>
    <dbReference type="NCBI Taxonomy" id="1033014"/>
    <lineage>
        <taxon>Eukaryota</taxon>
        <taxon>Fungi</taxon>
        <taxon>Dikarya</taxon>
        <taxon>Basidiomycota</taxon>
        <taxon>Agaricomycotina</taxon>
        <taxon>Agaricomycetes</taxon>
        <taxon>Agaricomycetidae</taxon>
        <taxon>Agaricales</taxon>
        <taxon>Marasmiineae</taxon>
        <taxon>Mycenaceae</taxon>
        <taxon>Mycena</taxon>
    </lineage>
</organism>